<accession>A0A4D7BG94</accession>
<dbReference type="GO" id="GO:0006203">
    <property type="term" value="P:dGTP catabolic process"/>
    <property type="evidence" value="ECO:0007669"/>
    <property type="project" value="TreeGrafter"/>
</dbReference>
<dbReference type="GO" id="GO:0008832">
    <property type="term" value="F:dGTPase activity"/>
    <property type="evidence" value="ECO:0007669"/>
    <property type="project" value="TreeGrafter"/>
</dbReference>
<dbReference type="PANTHER" id="PTHR11373">
    <property type="entry name" value="DEOXYNUCLEOSIDE TRIPHOSPHATE TRIPHOSPHOHYDROLASE"/>
    <property type="match status" value="1"/>
</dbReference>
<dbReference type="NCBIfam" id="TIGR01353">
    <property type="entry name" value="dGTP_triPase"/>
    <property type="match status" value="1"/>
</dbReference>
<name>A0A4D7BG94_9HYPH</name>
<dbReference type="InterPro" id="IPR006674">
    <property type="entry name" value="HD_domain"/>
</dbReference>
<protein>
    <recommendedName>
        <fullName evidence="2">Deoxyguanosinetriphosphate triphosphohydrolase-like protein</fullName>
    </recommendedName>
</protein>
<evidence type="ECO:0000259" key="3">
    <source>
        <dbReference type="PROSITE" id="PS51831"/>
    </source>
</evidence>
<dbReference type="InterPro" id="IPR003607">
    <property type="entry name" value="HD/PDEase_dom"/>
</dbReference>
<dbReference type="Pfam" id="PF01966">
    <property type="entry name" value="HD"/>
    <property type="match status" value="1"/>
</dbReference>
<dbReference type="CDD" id="cd00077">
    <property type="entry name" value="HDc"/>
    <property type="match status" value="1"/>
</dbReference>
<sequence>MAVASYFYPPLAPHASDARASRGRLIDEPASPTRTEFHRDRDRIIHTTAFRRLKHKTQVFVAPEGDHYRTRLTHTIEVAQIARSLARALGLDEDLAETLALAHDLGHTPFGHTGEDALDEVMRPYGGFDHNAQSLRIVTRLERRYAAFDGLNLCWETLEGLVKHNGPLLQPDGSPVAKYAERGVPVALLEYDALQPLDLASHASAEAQAAAISDDIAYDAADIDDGLRAGLFTLDDLGSEVPLAGQFLEEIRRRYPTLEKSREINELTRRVITRLVEDAITEATRAIAEVKPETVDDIRRCGRTLIQFSPVIQTYDRGIKDFLFKSVYRHARVVPIRREAGLVVRDLFQAFFDHPIAMPPVWSAGLEAVEPAKRARRVADYIAGMTDHYALDEHRRLFAQTPNLR</sequence>
<dbReference type="EMBL" id="CP039690">
    <property type="protein sequence ID" value="QCI68798.1"/>
    <property type="molecule type" value="Genomic_DNA"/>
</dbReference>
<proteinExistence type="inferred from homology"/>
<dbReference type="InterPro" id="IPR006675">
    <property type="entry name" value="HDIG_dom"/>
</dbReference>
<dbReference type="HAMAP" id="MF_01212">
    <property type="entry name" value="dGTPase_type2"/>
    <property type="match status" value="1"/>
</dbReference>
<evidence type="ECO:0000313" key="5">
    <source>
        <dbReference type="Proteomes" id="UP000298781"/>
    </source>
</evidence>
<dbReference type="InterPro" id="IPR026875">
    <property type="entry name" value="PHydrolase_assoc_dom"/>
</dbReference>
<evidence type="ECO:0000256" key="2">
    <source>
        <dbReference type="HAMAP-Rule" id="MF_01212"/>
    </source>
</evidence>
<evidence type="ECO:0000313" key="4">
    <source>
        <dbReference type="EMBL" id="QCI68798.1"/>
    </source>
</evidence>
<dbReference type="PROSITE" id="PS51831">
    <property type="entry name" value="HD"/>
    <property type="match status" value="1"/>
</dbReference>
<keyword evidence="1 2" id="KW-0378">Hydrolase</keyword>
<evidence type="ECO:0000256" key="1">
    <source>
        <dbReference type="ARBA" id="ARBA00022801"/>
    </source>
</evidence>
<gene>
    <name evidence="4" type="ORF">E8M01_33930</name>
</gene>
<dbReference type="SUPFAM" id="SSF109604">
    <property type="entry name" value="HD-domain/PDEase-like"/>
    <property type="match status" value="1"/>
</dbReference>
<dbReference type="SMART" id="SM00471">
    <property type="entry name" value="HDc"/>
    <property type="match status" value="1"/>
</dbReference>
<dbReference type="Pfam" id="PF13286">
    <property type="entry name" value="HD_assoc"/>
    <property type="match status" value="1"/>
</dbReference>
<comment type="similarity">
    <text evidence="2">Belongs to the dGTPase family. Type 2 subfamily.</text>
</comment>
<dbReference type="NCBIfam" id="NF002328">
    <property type="entry name" value="PRK01286.1-3"/>
    <property type="match status" value="1"/>
</dbReference>
<dbReference type="Proteomes" id="UP000298781">
    <property type="component" value="Chromosome"/>
</dbReference>
<organism evidence="4 5">
    <name type="scientific">Phreatobacter stygius</name>
    <dbReference type="NCBI Taxonomy" id="1940610"/>
    <lineage>
        <taxon>Bacteria</taxon>
        <taxon>Pseudomonadati</taxon>
        <taxon>Pseudomonadota</taxon>
        <taxon>Alphaproteobacteria</taxon>
        <taxon>Hyphomicrobiales</taxon>
        <taxon>Phreatobacteraceae</taxon>
        <taxon>Phreatobacter</taxon>
    </lineage>
</organism>
<dbReference type="KEGG" id="pstg:E8M01_33930"/>
<reference evidence="4 5" key="1">
    <citation type="submission" date="2019-04" db="EMBL/GenBank/DDBJ databases">
        <title>Phreatobacter aquaticus sp. nov.</title>
        <authorList>
            <person name="Choi A."/>
        </authorList>
    </citation>
    <scope>NUCLEOTIDE SEQUENCE [LARGE SCALE GENOMIC DNA]</scope>
    <source>
        <strain evidence="4 5">KCTC 52518</strain>
    </source>
</reference>
<dbReference type="NCBIfam" id="NF002326">
    <property type="entry name" value="PRK01286.1-1"/>
    <property type="match status" value="1"/>
</dbReference>
<dbReference type="PANTHER" id="PTHR11373:SF43">
    <property type="entry name" value="DEOXYGUANOSINETRIPHOSPHATE TRIPHOSPHOHYDROLASE-LIKE PROTEIN"/>
    <property type="match status" value="1"/>
</dbReference>
<dbReference type="Gene3D" id="1.10.3210.10">
    <property type="entry name" value="Hypothetical protein af1432"/>
    <property type="match status" value="1"/>
</dbReference>
<dbReference type="InterPro" id="IPR023023">
    <property type="entry name" value="dNTPase_2"/>
</dbReference>
<dbReference type="InterPro" id="IPR006261">
    <property type="entry name" value="dGTPase"/>
</dbReference>
<dbReference type="NCBIfam" id="TIGR00277">
    <property type="entry name" value="HDIG"/>
    <property type="match status" value="1"/>
</dbReference>
<dbReference type="InterPro" id="IPR050135">
    <property type="entry name" value="dGTPase-like"/>
</dbReference>
<feature type="domain" description="HD" evidence="3">
    <location>
        <begin position="71"/>
        <end position="219"/>
    </location>
</feature>
<keyword evidence="5" id="KW-1185">Reference proteome</keyword>
<dbReference type="AlphaFoldDB" id="A0A4D7BG94"/>
<dbReference type="RefSeq" id="WP_136964213.1">
    <property type="nucleotide sequence ID" value="NZ_CP039690.1"/>
</dbReference>
<dbReference type="OrthoDB" id="9803619at2"/>